<proteinExistence type="predicted"/>
<organism evidence="3 4">
    <name type="scientific">Volvox africanus</name>
    <dbReference type="NCBI Taxonomy" id="51714"/>
    <lineage>
        <taxon>Eukaryota</taxon>
        <taxon>Viridiplantae</taxon>
        <taxon>Chlorophyta</taxon>
        <taxon>core chlorophytes</taxon>
        <taxon>Chlorophyceae</taxon>
        <taxon>CS clade</taxon>
        <taxon>Chlamydomonadales</taxon>
        <taxon>Volvocaceae</taxon>
        <taxon>Volvox</taxon>
    </lineage>
</organism>
<dbReference type="InterPro" id="IPR036465">
    <property type="entry name" value="vWFA_dom_sf"/>
</dbReference>
<feature type="domain" description="VWFA" evidence="2">
    <location>
        <begin position="326"/>
        <end position="543"/>
    </location>
</feature>
<protein>
    <recommendedName>
        <fullName evidence="2">VWFA domain-containing protein</fullName>
    </recommendedName>
</protein>
<dbReference type="Gene3D" id="3.40.50.410">
    <property type="entry name" value="von Willebrand factor, type A domain"/>
    <property type="match status" value="1"/>
</dbReference>
<dbReference type="PANTHER" id="PTHR46503:SF1">
    <property type="entry name" value="INTER-ALPHA-TRYPSIN INHIBITOR HEAVY CHAIN-LIKE PROTEIN"/>
    <property type="match status" value="1"/>
</dbReference>
<name>A0ABQ5S0B5_9CHLO</name>
<evidence type="ECO:0000259" key="2">
    <source>
        <dbReference type="PROSITE" id="PS50234"/>
    </source>
</evidence>
<dbReference type="SUPFAM" id="SSF53300">
    <property type="entry name" value="vWA-like"/>
    <property type="match status" value="1"/>
</dbReference>
<reference evidence="3 4" key="1">
    <citation type="journal article" date="2023" name="IScience">
        <title>Expanded male sex-determining region conserved during the evolution of homothallism in the green alga Volvox.</title>
        <authorList>
            <person name="Yamamoto K."/>
            <person name="Matsuzaki R."/>
            <person name="Mahakham W."/>
            <person name="Heman W."/>
            <person name="Sekimoto H."/>
            <person name="Kawachi M."/>
            <person name="Minakuchi Y."/>
            <person name="Toyoda A."/>
            <person name="Nozaki H."/>
        </authorList>
    </citation>
    <scope>NUCLEOTIDE SEQUENCE [LARGE SCALE GENOMIC DNA]</scope>
    <source>
        <strain evidence="3 4">NIES-4468</strain>
    </source>
</reference>
<accession>A0ABQ5S0B5</accession>
<evidence type="ECO:0000313" key="3">
    <source>
        <dbReference type="EMBL" id="GLI63333.1"/>
    </source>
</evidence>
<evidence type="ECO:0000256" key="1">
    <source>
        <dbReference type="SAM" id="MobiDB-lite"/>
    </source>
</evidence>
<dbReference type="Proteomes" id="UP001165090">
    <property type="component" value="Unassembled WGS sequence"/>
</dbReference>
<dbReference type="PROSITE" id="PS50234">
    <property type="entry name" value="VWFA"/>
    <property type="match status" value="1"/>
</dbReference>
<feature type="non-terminal residue" evidence="3">
    <location>
        <position position="692"/>
    </location>
</feature>
<dbReference type="EMBL" id="BSDZ01000015">
    <property type="protein sequence ID" value="GLI63333.1"/>
    <property type="molecule type" value="Genomic_DNA"/>
</dbReference>
<sequence>MVPGSSPQVPVGLPGQAPPSPGQPATGYPMVPPGTQAVFSSAPKRAKVGNLTISCPMLVGVMGPGLGYVPMPITQLAVEAQCQISVGFVKTTLKSYFPQTWRASPLQLYVPKSTSTVVSEVVVENLNRDQMYVTAIVPADDVRKGGYKPSGAYGPAGQYEDGKEMNDPELFCLPLPGAVQPADQLRIVITTFEPLAFEEGSYVLRLPCEIPNSMIPEGYSHTQLLDVIVTINTGSSTKVNYNVPSGHRAIAGVQSLGTATLSVDKAADMPNSDVEVRYLVWGSDMFLALNVTPPRHPHPADPDPRGAFVLSVAPPAPEYTTPFPRSIIFMLDRSGSMSGEPMEYAKSALSFGLRSLTPLDHFTVVAFDHEQLWFTPGGQLLQATLENVAACESWVRGSITARGLTDIGSPLQTAMGVLSAFGSQQAMAAPLPFIFLVTDGCVADEKDICTAVEQRVGGLLHMKAQSEGALFLGQPGLGPPLGIPRICTFGIGPYCNHYFLKQLATYGRGTFDVAFRPHAIQAQMQHMLTAAQRPVLSDLTLTLPGVADCELYPFPLPDLFCGMPLLVAGKYSGNWSKEGITLNGRLPNGAAWSSNPVLPGKESDLPLDKIFIKNRLDLLTAKAWLAGNPGPMINQIVDLSIATGVPCAHTRTVGFETTRKDYDNMQKAASAGGRRKLDYTKYALGGAAGLVV</sequence>
<dbReference type="Pfam" id="PF13768">
    <property type="entry name" value="VWA_3"/>
    <property type="match status" value="2"/>
</dbReference>
<comment type="caution">
    <text evidence="3">The sequence shown here is derived from an EMBL/GenBank/DDBJ whole genome shotgun (WGS) entry which is preliminary data.</text>
</comment>
<gene>
    <name evidence="3" type="ORF">VaNZ11_006250</name>
</gene>
<feature type="region of interest" description="Disordered" evidence="1">
    <location>
        <begin position="1"/>
        <end position="28"/>
    </location>
</feature>
<evidence type="ECO:0000313" key="4">
    <source>
        <dbReference type="Proteomes" id="UP001165090"/>
    </source>
</evidence>
<dbReference type="InterPro" id="IPR002035">
    <property type="entry name" value="VWF_A"/>
</dbReference>
<dbReference type="PANTHER" id="PTHR46503">
    <property type="entry name" value="INTER-ALPHA-TRYPSIN INHIBITOR HEAVY CHAIN-LIKE PROTEIN"/>
    <property type="match status" value="1"/>
</dbReference>
<keyword evidence="4" id="KW-1185">Reference proteome</keyword>